<organism evidence="15 16">
    <name type="scientific">Aphidius gifuensis</name>
    <name type="common">Parasitoid wasp</name>
    <dbReference type="NCBI Taxonomy" id="684658"/>
    <lineage>
        <taxon>Eukaryota</taxon>
        <taxon>Metazoa</taxon>
        <taxon>Ecdysozoa</taxon>
        <taxon>Arthropoda</taxon>
        <taxon>Hexapoda</taxon>
        <taxon>Insecta</taxon>
        <taxon>Pterygota</taxon>
        <taxon>Neoptera</taxon>
        <taxon>Endopterygota</taxon>
        <taxon>Hymenoptera</taxon>
        <taxon>Apocrita</taxon>
        <taxon>Ichneumonoidea</taxon>
        <taxon>Braconidae</taxon>
        <taxon>Aphidiinae</taxon>
        <taxon>Aphidius</taxon>
    </lineage>
</organism>
<dbReference type="InterPro" id="IPR011034">
    <property type="entry name" value="Formyl_transferase-like_C_sf"/>
</dbReference>
<evidence type="ECO:0000256" key="12">
    <source>
        <dbReference type="ARBA" id="ARBA00078171"/>
    </source>
</evidence>
<evidence type="ECO:0000256" key="13">
    <source>
        <dbReference type="ARBA" id="ARBA00082988"/>
    </source>
</evidence>
<dbReference type="GO" id="GO:0003677">
    <property type="term" value="F:DNA binding"/>
    <property type="evidence" value="ECO:0007669"/>
    <property type="project" value="InterPro"/>
</dbReference>
<evidence type="ECO:0000313" key="16">
    <source>
        <dbReference type="Proteomes" id="UP000639338"/>
    </source>
</evidence>
<dbReference type="GO" id="GO:0006284">
    <property type="term" value="P:base-excision repair"/>
    <property type="evidence" value="ECO:0007669"/>
    <property type="project" value="InterPro"/>
</dbReference>
<evidence type="ECO:0000256" key="8">
    <source>
        <dbReference type="ARBA" id="ARBA00033426"/>
    </source>
</evidence>
<evidence type="ECO:0000256" key="1">
    <source>
        <dbReference type="ARBA" id="ARBA00000086"/>
    </source>
</evidence>
<accession>A0A834XW94</accession>
<feature type="compositionally biased region" description="Basic and acidic residues" evidence="14">
    <location>
        <begin position="34"/>
        <end position="45"/>
    </location>
</feature>
<evidence type="ECO:0000256" key="7">
    <source>
        <dbReference type="ARBA" id="ARBA00023204"/>
    </source>
</evidence>
<name>A0A834XW94_APHGI</name>
<evidence type="ECO:0000256" key="3">
    <source>
        <dbReference type="ARBA" id="ARBA00009232"/>
    </source>
</evidence>
<keyword evidence="6" id="KW-0378">Hydrolase</keyword>
<evidence type="ECO:0000256" key="4">
    <source>
        <dbReference type="ARBA" id="ARBA00012000"/>
    </source>
</evidence>
<dbReference type="Pfam" id="PF02245">
    <property type="entry name" value="Pur_DNA_glyco"/>
    <property type="match status" value="1"/>
</dbReference>
<dbReference type="EMBL" id="JACMRX010000003">
    <property type="protein sequence ID" value="KAF7993971.1"/>
    <property type="molecule type" value="Genomic_DNA"/>
</dbReference>
<dbReference type="Gene3D" id="3.10.300.10">
    <property type="entry name" value="Methylpurine-DNA glycosylase (MPG)"/>
    <property type="match status" value="1"/>
</dbReference>
<comment type="similarity">
    <text evidence="3">Belongs to the DNA glycosylase MPG family.</text>
</comment>
<gene>
    <name evidence="15" type="ORF">HCN44_011240</name>
</gene>
<protein>
    <recommendedName>
        <fullName evidence="10">DNA-3-methyladenine glycosylase</fullName>
        <ecNumber evidence="4">3.2.2.21</ecNumber>
    </recommendedName>
    <alternativeName>
        <fullName evidence="11">3-alkyladenine DNA glycosylase</fullName>
    </alternativeName>
    <alternativeName>
        <fullName evidence="8">3-methyladenine DNA glycosidase</fullName>
    </alternativeName>
    <alternativeName>
        <fullName evidence="13">ADPG</fullName>
    </alternativeName>
    <alternativeName>
        <fullName evidence="12">N-methylpurine-DNA glycosylase</fullName>
    </alternativeName>
</protein>
<dbReference type="OrthoDB" id="6353017at2759"/>
<dbReference type="InterPro" id="IPR036995">
    <property type="entry name" value="MPG_sf"/>
</dbReference>
<dbReference type="EC" id="3.2.2.21" evidence="4"/>
<evidence type="ECO:0000256" key="5">
    <source>
        <dbReference type="ARBA" id="ARBA00022763"/>
    </source>
</evidence>
<comment type="caution">
    <text evidence="15">The sequence shown here is derived from an EMBL/GenBank/DDBJ whole genome shotgun (WGS) entry which is preliminary data.</text>
</comment>
<proteinExistence type="inferred from homology"/>
<comment type="subunit">
    <text evidence="9">Binds MBD1. Binds SSBP1.</text>
</comment>
<keyword evidence="7" id="KW-0234">DNA repair</keyword>
<feature type="region of interest" description="Disordered" evidence="14">
    <location>
        <begin position="32"/>
        <end position="55"/>
    </location>
</feature>
<dbReference type="Proteomes" id="UP000639338">
    <property type="component" value="Unassembled WGS sequence"/>
</dbReference>
<dbReference type="GO" id="GO:0003905">
    <property type="term" value="F:alkylbase DNA N-glycosylase activity"/>
    <property type="evidence" value="ECO:0007669"/>
    <property type="project" value="UniProtKB-EC"/>
</dbReference>
<evidence type="ECO:0000256" key="9">
    <source>
        <dbReference type="ARBA" id="ARBA00066187"/>
    </source>
</evidence>
<dbReference type="AlphaFoldDB" id="A0A834XW94"/>
<evidence type="ECO:0000256" key="11">
    <source>
        <dbReference type="ARBA" id="ARBA00076879"/>
    </source>
</evidence>
<comment type="function">
    <text evidence="2">Hydrolysis of the deoxyribose N-glycosidic bond to excise 3-methyladenine, and 7-methylguanine from the damaged DNA polymer formed by alkylation lesions.</text>
</comment>
<evidence type="ECO:0000256" key="10">
    <source>
        <dbReference type="ARBA" id="ARBA00068926"/>
    </source>
</evidence>
<evidence type="ECO:0000256" key="2">
    <source>
        <dbReference type="ARBA" id="ARBA00002421"/>
    </source>
</evidence>
<evidence type="ECO:0000256" key="14">
    <source>
        <dbReference type="SAM" id="MobiDB-lite"/>
    </source>
</evidence>
<dbReference type="NCBIfam" id="TIGR00567">
    <property type="entry name" value="3mg"/>
    <property type="match status" value="1"/>
</dbReference>
<sequence>MKKMNLRKRNDEGYVEKKETIKSDKLKFPVSEGHLIKKDGHDPKISRQKTSDNNQNLKDTKKKLLKTPVDLESMKDELQQLEDPPLTNIEKQLCLKRLNYDFYDTDCEKLAVNLLGKILVRHLDDGTILKGRIVETESYLGEIDKASMTYQNRVTPRNIPMYMPPGTIFVYLTYGMYHCFNISSKGKGSSVFLRAIEPLEGIEKITLNRQSKKKITTNSKPLKIHELTNGPAKLCMAFDIQKKHTKYSLCSWKGMWIENPPIIENYKIIKCPRIGIDSVGTEWASKNLRFYIAGNCSVSKRDKKAEENI</sequence>
<keyword evidence="5" id="KW-0227">DNA damage</keyword>
<evidence type="ECO:0000256" key="6">
    <source>
        <dbReference type="ARBA" id="ARBA00022801"/>
    </source>
</evidence>
<dbReference type="CDD" id="cd00540">
    <property type="entry name" value="AAG"/>
    <property type="match status" value="1"/>
</dbReference>
<dbReference type="InterPro" id="IPR003180">
    <property type="entry name" value="MPG"/>
</dbReference>
<reference evidence="15 16" key="1">
    <citation type="submission" date="2020-08" db="EMBL/GenBank/DDBJ databases">
        <title>Aphidius gifuensis genome sequencing and assembly.</title>
        <authorList>
            <person name="Du Z."/>
        </authorList>
    </citation>
    <scope>NUCLEOTIDE SEQUENCE [LARGE SCALE GENOMIC DNA]</scope>
    <source>
        <strain evidence="15">YNYX2018</strain>
        <tissue evidence="15">Adults</tissue>
    </source>
</reference>
<evidence type="ECO:0000313" key="15">
    <source>
        <dbReference type="EMBL" id="KAF7993971.1"/>
    </source>
</evidence>
<dbReference type="FunFam" id="3.10.300.10:FF:000001">
    <property type="entry name" value="Putative 3-methyladenine DNA glycosylase"/>
    <property type="match status" value="1"/>
</dbReference>
<dbReference type="HAMAP" id="MF_00527">
    <property type="entry name" value="3MGH"/>
    <property type="match status" value="1"/>
</dbReference>
<dbReference type="PANTHER" id="PTHR10429:SF0">
    <property type="entry name" value="DNA-3-METHYLADENINE GLYCOSYLASE"/>
    <property type="match status" value="1"/>
</dbReference>
<keyword evidence="16" id="KW-1185">Reference proteome</keyword>
<dbReference type="SUPFAM" id="SSF50486">
    <property type="entry name" value="FMT C-terminal domain-like"/>
    <property type="match status" value="1"/>
</dbReference>
<comment type="catalytic activity">
    <reaction evidence="1">
        <text>Hydrolysis of alkylated DNA, releasing 3-methyladenine, 3-methylguanine, 7-methylguanine and 7-methyladenine.</text>
        <dbReference type="EC" id="3.2.2.21"/>
    </reaction>
</comment>
<dbReference type="PANTHER" id="PTHR10429">
    <property type="entry name" value="DNA-3-METHYLADENINE GLYCOSYLASE"/>
    <property type="match status" value="1"/>
</dbReference>